<proteinExistence type="predicted"/>
<protein>
    <recommendedName>
        <fullName evidence="3">Aminoglycoside phosphotransferase domain-containing protein</fullName>
    </recommendedName>
</protein>
<sequence length="195" mass="21421">MATFTRTERVTWEGLPAALREAVAEQIGPPAKVETIDEGRRTPFVAALTTRSGDRLFVKAALDGTRAAEQLAREQAVAPHVTTISPELLHTVEVCGWLLLAFDWVEGTRANYMIDSPDVSTVLEAIADLDRIRCPAEVPLIWFERRWSSYTPASRDLTRLAGSALLHTDLNPTNLRIGAAAKLVDWAAASRGARF</sequence>
<evidence type="ECO:0000313" key="1">
    <source>
        <dbReference type="EMBL" id="MFD0853281.1"/>
    </source>
</evidence>
<evidence type="ECO:0008006" key="3">
    <source>
        <dbReference type="Google" id="ProtNLM"/>
    </source>
</evidence>
<dbReference type="SUPFAM" id="SSF56112">
    <property type="entry name" value="Protein kinase-like (PK-like)"/>
    <property type="match status" value="1"/>
</dbReference>
<organism evidence="1 2">
    <name type="scientific">Actinomadura adrarensis</name>
    <dbReference type="NCBI Taxonomy" id="1819600"/>
    <lineage>
        <taxon>Bacteria</taxon>
        <taxon>Bacillati</taxon>
        <taxon>Actinomycetota</taxon>
        <taxon>Actinomycetes</taxon>
        <taxon>Streptosporangiales</taxon>
        <taxon>Thermomonosporaceae</taxon>
        <taxon>Actinomadura</taxon>
    </lineage>
</organism>
<keyword evidence="2" id="KW-1185">Reference proteome</keyword>
<dbReference type="Proteomes" id="UP001597083">
    <property type="component" value="Unassembled WGS sequence"/>
</dbReference>
<dbReference type="InterPro" id="IPR011009">
    <property type="entry name" value="Kinase-like_dom_sf"/>
</dbReference>
<name>A0ABW3CFE7_9ACTN</name>
<accession>A0ABW3CFE7</accession>
<comment type="caution">
    <text evidence="1">The sequence shown here is derived from an EMBL/GenBank/DDBJ whole genome shotgun (WGS) entry which is preliminary data.</text>
</comment>
<evidence type="ECO:0000313" key="2">
    <source>
        <dbReference type="Proteomes" id="UP001597083"/>
    </source>
</evidence>
<reference evidence="2" key="1">
    <citation type="journal article" date="2019" name="Int. J. Syst. Evol. Microbiol.">
        <title>The Global Catalogue of Microorganisms (GCM) 10K type strain sequencing project: providing services to taxonomists for standard genome sequencing and annotation.</title>
        <authorList>
            <consortium name="The Broad Institute Genomics Platform"/>
            <consortium name="The Broad Institute Genome Sequencing Center for Infectious Disease"/>
            <person name="Wu L."/>
            <person name="Ma J."/>
        </authorList>
    </citation>
    <scope>NUCLEOTIDE SEQUENCE [LARGE SCALE GENOMIC DNA]</scope>
    <source>
        <strain evidence="2">JCM 31696</strain>
    </source>
</reference>
<feature type="non-terminal residue" evidence="1">
    <location>
        <position position="195"/>
    </location>
</feature>
<dbReference type="EMBL" id="JBHTIR010002032">
    <property type="protein sequence ID" value="MFD0853281.1"/>
    <property type="molecule type" value="Genomic_DNA"/>
</dbReference>
<gene>
    <name evidence="1" type="ORF">ACFQ07_13655</name>
</gene>